<dbReference type="AlphaFoldDB" id="A0AAV6XEP5"/>
<feature type="transmembrane region" description="Helical" evidence="1">
    <location>
        <begin position="274"/>
        <end position="294"/>
    </location>
</feature>
<organism evidence="3 4">
    <name type="scientific">Buddleja alternifolia</name>
    <dbReference type="NCBI Taxonomy" id="168488"/>
    <lineage>
        <taxon>Eukaryota</taxon>
        <taxon>Viridiplantae</taxon>
        <taxon>Streptophyta</taxon>
        <taxon>Embryophyta</taxon>
        <taxon>Tracheophyta</taxon>
        <taxon>Spermatophyta</taxon>
        <taxon>Magnoliopsida</taxon>
        <taxon>eudicotyledons</taxon>
        <taxon>Gunneridae</taxon>
        <taxon>Pentapetalae</taxon>
        <taxon>asterids</taxon>
        <taxon>lamiids</taxon>
        <taxon>Lamiales</taxon>
        <taxon>Scrophulariaceae</taxon>
        <taxon>Buddlejeae</taxon>
        <taxon>Buddleja</taxon>
    </lineage>
</organism>
<accession>A0AAV6XEP5</accession>
<evidence type="ECO:0000256" key="1">
    <source>
        <dbReference type="SAM" id="Phobius"/>
    </source>
</evidence>
<evidence type="ECO:0000259" key="2">
    <source>
        <dbReference type="Pfam" id="PF13962"/>
    </source>
</evidence>
<feature type="transmembrane region" description="Helical" evidence="1">
    <location>
        <begin position="314"/>
        <end position="342"/>
    </location>
</feature>
<dbReference type="PANTHER" id="PTHR24177:SF435">
    <property type="entry name" value="ANKYRIN REPEAT-CONTAINING PROTEIN NPR4-LIKE"/>
    <property type="match status" value="1"/>
</dbReference>
<comment type="caution">
    <text evidence="3">The sequence shown here is derived from an EMBL/GenBank/DDBJ whole genome shotgun (WGS) entry which is preliminary data.</text>
</comment>
<feature type="domain" description="PGG" evidence="2">
    <location>
        <begin position="268"/>
        <end position="384"/>
    </location>
</feature>
<evidence type="ECO:0000313" key="4">
    <source>
        <dbReference type="Proteomes" id="UP000826271"/>
    </source>
</evidence>
<keyword evidence="1" id="KW-0812">Transmembrane</keyword>
<dbReference type="Proteomes" id="UP000826271">
    <property type="component" value="Unassembled WGS sequence"/>
</dbReference>
<dbReference type="EMBL" id="WHWC01000007">
    <property type="protein sequence ID" value="KAG8379790.1"/>
    <property type="molecule type" value="Genomic_DNA"/>
</dbReference>
<dbReference type="InterPro" id="IPR026961">
    <property type="entry name" value="PGG_dom"/>
</dbReference>
<sequence>MCAINADLAFDLVNKYPHLATLCYMGESALKTMAGKSSAFRSGHSFSFWERCIYNGKSMRYGKSSNYLELLPVQHDLSVPKMKSIYHMKLKHLDAIRLVECLLKKMESLTELETFTILYDARFCLWSRHQEMNVEKTYFCKYRDNSGNSLLHSCATLAPPHKLNLVSGAALQMQRELQWFKMNVEKTYFASIWDNSGNSLLHSCATLAPPHKLNLVSGAALQMQRELQWFKEIENFVVPYVRESKNYAGETPPQIFTEEHKELKKEGEKWMRNTANSCILVAALIVTVVFAAAITVPGGNDQSNGIPIWSKQIAFIIFAMSQSDAISLFTSTTSLLLFLSLLTSRYAEEDFLFVLPKRLSIGLLILFLSITFMVVAFSATVYLVFGQRRAWVLIPVSALACFPITRGRPSVT</sequence>
<name>A0AAV6XEP5_9LAMI</name>
<gene>
    <name evidence="3" type="ORF">BUALT_Bualt07G0126000</name>
</gene>
<keyword evidence="1" id="KW-0472">Membrane</keyword>
<feature type="transmembrane region" description="Helical" evidence="1">
    <location>
        <begin position="363"/>
        <end position="384"/>
    </location>
</feature>
<protein>
    <recommendedName>
        <fullName evidence="2">PGG domain-containing protein</fullName>
    </recommendedName>
</protein>
<keyword evidence="1" id="KW-1133">Transmembrane helix</keyword>
<keyword evidence="4" id="KW-1185">Reference proteome</keyword>
<dbReference type="GO" id="GO:0016020">
    <property type="term" value="C:membrane"/>
    <property type="evidence" value="ECO:0007669"/>
    <property type="project" value="TreeGrafter"/>
</dbReference>
<proteinExistence type="predicted"/>
<dbReference type="PANTHER" id="PTHR24177">
    <property type="entry name" value="CASKIN"/>
    <property type="match status" value="1"/>
</dbReference>
<evidence type="ECO:0000313" key="3">
    <source>
        <dbReference type="EMBL" id="KAG8379790.1"/>
    </source>
</evidence>
<dbReference type="Pfam" id="PF13962">
    <property type="entry name" value="PGG"/>
    <property type="match status" value="1"/>
</dbReference>
<reference evidence="3" key="1">
    <citation type="submission" date="2019-10" db="EMBL/GenBank/DDBJ databases">
        <authorList>
            <person name="Zhang R."/>
            <person name="Pan Y."/>
            <person name="Wang J."/>
            <person name="Ma R."/>
            <person name="Yu S."/>
        </authorList>
    </citation>
    <scope>NUCLEOTIDE SEQUENCE</scope>
    <source>
        <strain evidence="3">LA-IB0</strain>
        <tissue evidence="3">Leaf</tissue>
    </source>
</reference>